<feature type="chain" id="PRO_5039402694" evidence="1">
    <location>
        <begin position="19"/>
        <end position="79"/>
    </location>
</feature>
<dbReference type="OrthoDB" id="7357196at2759"/>
<keyword evidence="1" id="KW-0732">Signal</keyword>
<dbReference type="Proteomes" id="UP000824219">
    <property type="component" value="Linkage Group LG29"/>
</dbReference>
<evidence type="ECO:0000313" key="2">
    <source>
        <dbReference type="EMBL" id="KAG7314237.1"/>
    </source>
</evidence>
<feature type="signal peptide" evidence="1">
    <location>
        <begin position="1"/>
        <end position="18"/>
    </location>
</feature>
<gene>
    <name evidence="2" type="ORF">KOW79_022733</name>
</gene>
<organism evidence="2 3">
    <name type="scientific">Hemibagrus wyckioides</name>
    <dbReference type="NCBI Taxonomy" id="337641"/>
    <lineage>
        <taxon>Eukaryota</taxon>
        <taxon>Metazoa</taxon>
        <taxon>Chordata</taxon>
        <taxon>Craniata</taxon>
        <taxon>Vertebrata</taxon>
        <taxon>Euteleostomi</taxon>
        <taxon>Actinopterygii</taxon>
        <taxon>Neopterygii</taxon>
        <taxon>Teleostei</taxon>
        <taxon>Ostariophysi</taxon>
        <taxon>Siluriformes</taxon>
        <taxon>Bagridae</taxon>
        <taxon>Hemibagrus</taxon>
    </lineage>
</organism>
<keyword evidence="3" id="KW-1185">Reference proteome</keyword>
<name>A0A9D3N4H3_9TELE</name>
<proteinExistence type="predicted"/>
<dbReference type="AlphaFoldDB" id="A0A9D3N4H3"/>
<accession>A0A9D3N4H3</accession>
<protein>
    <submittedName>
        <fullName evidence="2">Uncharacterized protein</fullName>
    </submittedName>
</protein>
<evidence type="ECO:0000313" key="3">
    <source>
        <dbReference type="Proteomes" id="UP000824219"/>
    </source>
</evidence>
<sequence length="79" mass="9024">MKLNLFLLLCLTVLPVREQQILRLQVKSDGSVLDPAVQSSILEQIKQKLAEKGMLENTTVTWRVQTDGNIFQKKNKDDL</sequence>
<reference evidence="2 3" key="1">
    <citation type="submission" date="2021-06" db="EMBL/GenBank/DDBJ databases">
        <title>Chromosome-level genome assembly of the red-tail catfish (Hemibagrus wyckioides).</title>
        <authorList>
            <person name="Shao F."/>
        </authorList>
    </citation>
    <scope>NUCLEOTIDE SEQUENCE [LARGE SCALE GENOMIC DNA]</scope>
    <source>
        <strain evidence="2">EC202008001</strain>
        <tissue evidence="2">Blood</tissue>
    </source>
</reference>
<dbReference type="EMBL" id="JAHKSW010000029">
    <property type="protein sequence ID" value="KAG7314237.1"/>
    <property type="molecule type" value="Genomic_DNA"/>
</dbReference>
<comment type="caution">
    <text evidence="2">The sequence shown here is derived from an EMBL/GenBank/DDBJ whole genome shotgun (WGS) entry which is preliminary data.</text>
</comment>
<evidence type="ECO:0000256" key="1">
    <source>
        <dbReference type="SAM" id="SignalP"/>
    </source>
</evidence>